<dbReference type="Proteomes" id="UP000834106">
    <property type="component" value="Chromosome 1"/>
</dbReference>
<keyword evidence="2" id="KW-1185">Reference proteome</keyword>
<reference evidence="1" key="1">
    <citation type="submission" date="2023-05" db="EMBL/GenBank/DDBJ databases">
        <authorList>
            <person name="Huff M."/>
        </authorList>
    </citation>
    <scope>NUCLEOTIDE SEQUENCE</scope>
</reference>
<dbReference type="EMBL" id="OU503036">
    <property type="protein sequence ID" value="CAI9753313.1"/>
    <property type="molecule type" value="Genomic_DNA"/>
</dbReference>
<evidence type="ECO:0000313" key="2">
    <source>
        <dbReference type="Proteomes" id="UP000834106"/>
    </source>
</evidence>
<proteinExistence type="predicted"/>
<evidence type="ECO:0000313" key="1">
    <source>
        <dbReference type="EMBL" id="CAI9753313.1"/>
    </source>
</evidence>
<gene>
    <name evidence="1" type="ORF">FPE_LOCUS744</name>
</gene>
<sequence>MNFDVFSFVSFIKAIHLSNLGDVGDGWVKILIDLMASKRLKFLGRPGKLKKSALNSSVSRPSDRGRLYPRFFEFCEEIVSKVCPSWQCLMALPEILSAILEKAQ</sequence>
<dbReference type="AlphaFoldDB" id="A0AAD2DIH3"/>
<name>A0AAD2DIH3_9LAMI</name>
<accession>A0AAD2DIH3</accession>
<organism evidence="1 2">
    <name type="scientific">Fraxinus pennsylvanica</name>
    <dbReference type="NCBI Taxonomy" id="56036"/>
    <lineage>
        <taxon>Eukaryota</taxon>
        <taxon>Viridiplantae</taxon>
        <taxon>Streptophyta</taxon>
        <taxon>Embryophyta</taxon>
        <taxon>Tracheophyta</taxon>
        <taxon>Spermatophyta</taxon>
        <taxon>Magnoliopsida</taxon>
        <taxon>eudicotyledons</taxon>
        <taxon>Gunneridae</taxon>
        <taxon>Pentapetalae</taxon>
        <taxon>asterids</taxon>
        <taxon>lamiids</taxon>
        <taxon>Lamiales</taxon>
        <taxon>Oleaceae</taxon>
        <taxon>Oleeae</taxon>
        <taxon>Fraxinus</taxon>
    </lineage>
</organism>
<protein>
    <submittedName>
        <fullName evidence="1">Uncharacterized protein</fullName>
    </submittedName>
</protein>